<dbReference type="OrthoDB" id="242910at2759"/>
<dbReference type="Pfam" id="PF00400">
    <property type="entry name" value="WD40"/>
    <property type="match status" value="1"/>
</dbReference>
<evidence type="ECO:0000256" key="9">
    <source>
        <dbReference type="PROSITE-ProRule" id="PRU00221"/>
    </source>
</evidence>
<dbReference type="PANTHER" id="PTHR17583:SF0">
    <property type="entry name" value="PHOSPHOINOSITIDE 3-KINASE REGULATORY SUBUNIT 4"/>
    <property type="match status" value="1"/>
</dbReference>
<feature type="compositionally biased region" description="Low complexity" evidence="10">
    <location>
        <begin position="943"/>
        <end position="961"/>
    </location>
</feature>
<dbReference type="Gene3D" id="1.10.510.10">
    <property type="entry name" value="Transferase(Phosphotransferase) domain 1"/>
    <property type="match status" value="1"/>
</dbReference>
<dbReference type="SUPFAM" id="SSF56112">
    <property type="entry name" value="Protein kinase-like (PK-like)"/>
    <property type="match status" value="1"/>
</dbReference>
<evidence type="ECO:0000256" key="1">
    <source>
        <dbReference type="ARBA" id="ARBA00012513"/>
    </source>
</evidence>
<dbReference type="GO" id="GO:0006623">
    <property type="term" value="P:protein targeting to vacuole"/>
    <property type="evidence" value="ECO:0007669"/>
    <property type="project" value="TreeGrafter"/>
</dbReference>
<dbReference type="InterPro" id="IPR001680">
    <property type="entry name" value="WD40_rpt"/>
</dbReference>
<dbReference type="PANTHER" id="PTHR17583">
    <property type="entry name" value="PHOSPHOINOSITIDE 3-KINASE REGULATORY SUBUNIT 4"/>
    <property type="match status" value="1"/>
</dbReference>
<dbReference type="SMART" id="SM00220">
    <property type="entry name" value="S_TKc"/>
    <property type="match status" value="1"/>
</dbReference>
<dbReference type="CDD" id="cd13980">
    <property type="entry name" value="STKc_Vps15"/>
    <property type="match status" value="1"/>
</dbReference>
<protein>
    <recommendedName>
        <fullName evidence="1">non-specific serine/threonine protein kinase</fullName>
        <ecNumber evidence="1">2.7.11.1</ecNumber>
    </recommendedName>
</protein>
<dbReference type="InterPro" id="IPR011989">
    <property type="entry name" value="ARM-like"/>
</dbReference>
<evidence type="ECO:0000256" key="5">
    <source>
        <dbReference type="ARBA" id="ARBA00022737"/>
    </source>
</evidence>
<keyword evidence="13" id="KW-1185">Reference proteome</keyword>
<evidence type="ECO:0000256" key="3">
    <source>
        <dbReference type="ARBA" id="ARBA00022574"/>
    </source>
</evidence>
<dbReference type="EMBL" id="MU001635">
    <property type="protein sequence ID" value="KAF2483129.1"/>
    <property type="molecule type" value="Genomic_DNA"/>
</dbReference>
<dbReference type="GO" id="GO:0016236">
    <property type="term" value="P:macroautophagy"/>
    <property type="evidence" value="ECO:0007669"/>
    <property type="project" value="InterPro"/>
</dbReference>
<dbReference type="InterPro" id="IPR015943">
    <property type="entry name" value="WD40/YVTN_repeat-like_dom_sf"/>
</dbReference>
<evidence type="ECO:0000256" key="7">
    <source>
        <dbReference type="ARBA" id="ARBA00022777"/>
    </source>
</evidence>
<dbReference type="GO" id="GO:0071561">
    <property type="term" value="C:nucleus-vacuole junction"/>
    <property type="evidence" value="ECO:0007669"/>
    <property type="project" value="TreeGrafter"/>
</dbReference>
<keyword evidence="3 9" id="KW-0853">WD repeat</keyword>
<keyword evidence="2" id="KW-0723">Serine/threonine-protein kinase</keyword>
<evidence type="ECO:0000259" key="11">
    <source>
        <dbReference type="PROSITE" id="PS50011"/>
    </source>
</evidence>
<dbReference type="InterPro" id="IPR036322">
    <property type="entry name" value="WD40_repeat_dom_sf"/>
</dbReference>
<dbReference type="SUPFAM" id="SSF48371">
    <property type="entry name" value="ARM repeat"/>
    <property type="match status" value="1"/>
</dbReference>
<keyword evidence="5" id="KW-0677">Repeat</keyword>
<keyword evidence="7 12" id="KW-0418">Kinase</keyword>
<dbReference type="RefSeq" id="XP_033589699.1">
    <property type="nucleotide sequence ID" value="XM_033731074.1"/>
</dbReference>
<dbReference type="GO" id="GO:0005770">
    <property type="term" value="C:late endosome"/>
    <property type="evidence" value="ECO:0007669"/>
    <property type="project" value="TreeGrafter"/>
</dbReference>
<evidence type="ECO:0000313" key="13">
    <source>
        <dbReference type="Proteomes" id="UP000799767"/>
    </source>
</evidence>
<evidence type="ECO:0000256" key="2">
    <source>
        <dbReference type="ARBA" id="ARBA00022527"/>
    </source>
</evidence>
<dbReference type="InterPro" id="IPR045162">
    <property type="entry name" value="Vps15-like"/>
</dbReference>
<dbReference type="PROSITE" id="PS50011">
    <property type="entry name" value="PROTEIN_KINASE_DOM"/>
    <property type="match status" value="1"/>
</dbReference>
<dbReference type="Pfam" id="PF00069">
    <property type="entry name" value="Pkinase"/>
    <property type="match status" value="1"/>
</dbReference>
<dbReference type="GO" id="GO:0045324">
    <property type="term" value="P:late endosome to vacuole transport"/>
    <property type="evidence" value="ECO:0007669"/>
    <property type="project" value="InterPro"/>
</dbReference>
<feature type="compositionally biased region" description="Low complexity" evidence="10">
    <location>
        <begin position="969"/>
        <end position="979"/>
    </location>
</feature>
<dbReference type="InterPro" id="IPR016024">
    <property type="entry name" value="ARM-type_fold"/>
</dbReference>
<keyword evidence="6" id="KW-0547">Nucleotide-binding</keyword>
<dbReference type="InterPro" id="IPR000719">
    <property type="entry name" value="Prot_kinase_dom"/>
</dbReference>
<dbReference type="SUPFAM" id="SSF50978">
    <property type="entry name" value="WD40 repeat-like"/>
    <property type="match status" value="1"/>
</dbReference>
<evidence type="ECO:0000256" key="10">
    <source>
        <dbReference type="SAM" id="MobiDB-lite"/>
    </source>
</evidence>
<dbReference type="Proteomes" id="UP000799767">
    <property type="component" value="Unassembled WGS sequence"/>
</dbReference>
<dbReference type="Gene3D" id="1.25.10.10">
    <property type="entry name" value="Leucine-rich Repeat Variant"/>
    <property type="match status" value="2"/>
</dbReference>
<accession>A0A6A6PSQ0</accession>
<dbReference type="InterPro" id="IPR011009">
    <property type="entry name" value="Kinase-like_dom_sf"/>
</dbReference>
<keyword evidence="4" id="KW-0808">Transferase</keyword>
<evidence type="ECO:0000313" key="12">
    <source>
        <dbReference type="EMBL" id="KAF2483129.1"/>
    </source>
</evidence>
<feature type="repeat" description="WD" evidence="9">
    <location>
        <begin position="1097"/>
        <end position="1138"/>
    </location>
</feature>
<dbReference type="PROSITE" id="PS50294">
    <property type="entry name" value="WD_REPEATS_REGION"/>
    <property type="match status" value="1"/>
</dbReference>
<feature type="region of interest" description="Disordered" evidence="10">
    <location>
        <begin position="1439"/>
        <end position="1493"/>
    </location>
</feature>
<dbReference type="InterPro" id="IPR055231">
    <property type="entry name" value="2AA_helical"/>
</dbReference>
<dbReference type="GO" id="GO:0034271">
    <property type="term" value="C:phosphatidylinositol 3-kinase complex, class III, type I"/>
    <property type="evidence" value="ECO:0007669"/>
    <property type="project" value="TreeGrafter"/>
</dbReference>
<dbReference type="FunFam" id="1.10.510.10:FF:000497">
    <property type="entry name" value="Phosphoinositide 3-kinase regulatory subunit"/>
    <property type="match status" value="1"/>
</dbReference>
<keyword evidence="8" id="KW-0067">ATP-binding</keyword>
<feature type="compositionally biased region" description="Polar residues" evidence="10">
    <location>
        <begin position="1448"/>
        <end position="1462"/>
    </location>
</feature>
<dbReference type="GO" id="GO:0005524">
    <property type="term" value="F:ATP binding"/>
    <property type="evidence" value="ECO:0007669"/>
    <property type="project" value="UniProtKB-KW"/>
</dbReference>
<feature type="domain" description="Protein kinase" evidence="11">
    <location>
        <begin position="25"/>
        <end position="306"/>
    </location>
</feature>
<dbReference type="GO" id="GO:0034272">
    <property type="term" value="C:phosphatidylinositol 3-kinase complex, class III, type II"/>
    <property type="evidence" value="ECO:0007669"/>
    <property type="project" value="TreeGrafter"/>
</dbReference>
<dbReference type="GO" id="GO:0004674">
    <property type="term" value="F:protein serine/threonine kinase activity"/>
    <property type="evidence" value="ECO:0007669"/>
    <property type="project" value="UniProtKB-KW"/>
</dbReference>
<dbReference type="EC" id="2.7.11.1" evidence="1"/>
<dbReference type="Pfam" id="PF22956">
    <property type="entry name" value="VPS15-like_hel"/>
    <property type="match status" value="1"/>
</dbReference>
<dbReference type="GeneID" id="54472076"/>
<evidence type="ECO:0000256" key="8">
    <source>
        <dbReference type="ARBA" id="ARBA00022840"/>
    </source>
</evidence>
<gene>
    <name evidence="12" type="ORF">BDY17DRAFT_250545</name>
</gene>
<dbReference type="Gene3D" id="2.130.10.10">
    <property type="entry name" value="YVTN repeat-like/Quinoprotein amine dehydrogenase"/>
    <property type="match status" value="2"/>
</dbReference>
<proteinExistence type="predicted"/>
<feature type="region of interest" description="Disordered" evidence="10">
    <location>
        <begin position="901"/>
        <end position="1037"/>
    </location>
</feature>
<organism evidence="12 13">
    <name type="scientific">Neohortaea acidophila</name>
    <dbReference type="NCBI Taxonomy" id="245834"/>
    <lineage>
        <taxon>Eukaryota</taxon>
        <taxon>Fungi</taxon>
        <taxon>Dikarya</taxon>
        <taxon>Ascomycota</taxon>
        <taxon>Pezizomycotina</taxon>
        <taxon>Dothideomycetes</taxon>
        <taxon>Dothideomycetidae</taxon>
        <taxon>Mycosphaerellales</taxon>
        <taxon>Teratosphaeriaceae</taxon>
        <taxon>Neohortaea</taxon>
    </lineage>
</organism>
<dbReference type="PROSITE" id="PS50082">
    <property type="entry name" value="WD_REPEATS_2"/>
    <property type="match status" value="1"/>
</dbReference>
<dbReference type="SMART" id="SM00320">
    <property type="entry name" value="WD40"/>
    <property type="match status" value="4"/>
</dbReference>
<sequence length="1543" mass="170344">MGQGYSLTTLPAGPSAIETTELADLTFEKPLGGGRFLRTVRARHQHGVVVVKVCAKNNPTVSFKHYAKELRAERYALSDVPNVLPYQKIRETATIGVLVRQFIHSSLYDRVSIRPFLENIEKKWIAFQLLCAVRDCHSRGRYHGDIKTENVLVTSWGWVYLTDFASVFKPVYLPEGNPAEFTFYYDVSARRTCYLAPERFLASGQQSSFEGGVEWSMDIFSLGCVIAELFTEVPTFTLSQLFAYRKGEYDPTATLLNKVDDEHVRSLISSMIRLSPEERWHAQDYLDEFKGKAFPLYFYQHLHTLMQEITDPSSGCRPPAVGDANNAESDNRINRIYDDFEMLSVSLGYESSALSSATTRLPGAGHGLFPLQVDLPNNRHTASSELVTKGDNGTFILLNVVTTSLRSVARASSKVRACELLLAFAERIPDEAKLDRVLPYVMPLLEDSDKMVLVAALRTMTQLLALVNVTSPVNSFLFTQYIFPRLQIFVRTPNFKQNPIVRATYAACLASLAESASRFLDMMQALRAEGSFPSAGRAADDDIDGRGINHDTYDATRIEVLDQLEGQTKVFLTDNDTAVRRAFLSSVSSLCVFFGESRASDLILSHLNTYLNDPDWQLKCAFFRTIVGVAVYIGGASLEEFILPLMLQALSDPQEFVVEQALRSLASMAEMGLLQRAKTWELIDTVARFVLHPNMWIKEAATHFISSATTYLSLADTRILVAPLIKPYLKIPASTLTEAELLDALKKPLPRAVLDLALQWAGRVDKSVFWKQARDSKQLAYRSSNQMPPVSSVADLGPKSLAKIPKTDEDEQWLGRLRNAGMRSEDEMKILAFREYLWRTAQLGKNEDPSAGEMIYEDIVSLVKLDIPLQTIVFETSVDVYRQRKQDQEEAARGIEDALQEAATSGAADTAHGGGLSPGLNGVDVPTSNGTAPKLPELRRQTSGSGQSLSSSPSSGIALLGKGKDRASSSRSNAARLLSGADLRNKTLPEVATDDSTAAGKLNPPSMTVRRKSPSPSAHGTHRARSKGANNRAGHNYAGNDPSVLRLLDAVYVDTFPMDVAEFGPIVQPLPKGPILSNSSQLVNGPWRPTGQLVAVLGEHSSSVTRIVVSPDHAFFVTGSDDSFIRVWDSSRLERNVTHRSRYSQSVGQGVKVTSICFIEATHCFVCTGSDGSVHFFKVSVADSENGPQYASKMHLLRTWQIPHHSASTEYAVWSEHFRADSGSMLLLATNAGRVLAVDLRSMSVQFEFHNPAQHGTPICFCLSRRHDWILIGTSHGVLDLWDLRFQLRLRSWAFPRAAPITRLQLHPGKKTAKRNWICVTGGTGRGEVTVWDIEKVICHYLLRPDHIHSKTRLNTRDYELKNLDDERSESLLDRVAGSVAADPNTQDAALALTTSSAFGVYQLSEESETQHLFVITGGPDDMVRFWDFDRADGCRLVSGGVGDEKPASNTTQQPGTNNLIESNKVAPASSTSTATKRSGKSGGAGSNTPTRSAQISRYEAIRLSAQHLLEGHLDRITDVAVLERPFGMVLSADRSGQVFVFQ</sequence>
<reference evidence="12" key="1">
    <citation type="journal article" date="2020" name="Stud. Mycol.">
        <title>101 Dothideomycetes genomes: a test case for predicting lifestyles and emergence of pathogens.</title>
        <authorList>
            <person name="Haridas S."/>
            <person name="Albert R."/>
            <person name="Binder M."/>
            <person name="Bloem J."/>
            <person name="Labutti K."/>
            <person name="Salamov A."/>
            <person name="Andreopoulos B."/>
            <person name="Baker S."/>
            <person name="Barry K."/>
            <person name="Bills G."/>
            <person name="Bluhm B."/>
            <person name="Cannon C."/>
            <person name="Castanera R."/>
            <person name="Culley D."/>
            <person name="Daum C."/>
            <person name="Ezra D."/>
            <person name="Gonzalez J."/>
            <person name="Henrissat B."/>
            <person name="Kuo A."/>
            <person name="Liang C."/>
            <person name="Lipzen A."/>
            <person name="Lutzoni F."/>
            <person name="Magnuson J."/>
            <person name="Mondo S."/>
            <person name="Nolan M."/>
            <person name="Ohm R."/>
            <person name="Pangilinan J."/>
            <person name="Park H.-J."/>
            <person name="Ramirez L."/>
            <person name="Alfaro M."/>
            <person name="Sun H."/>
            <person name="Tritt A."/>
            <person name="Yoshinaga Y."/>
            <person name="Zwiers L.-H."/>
            <person name="Turgeon B."/>
            <person name="Goodwin S."/>
            <person name="Spatafora J."/>
            <person name="Crous P."/>
            <person name="Grigoriev I."/>
        </authorList>
    </citation>
    <scope>NUCLEOTIDE SEQUENCE</scope>
    <source>
        <strain evidence="12">CBS 113389</strain>
    </source>
</reference>
<evidence type="ECO:0000256" key="6">
    <source>
        <dbReference type="ARBA" id="ARBA00022741"/>
    </source>
</evidence>
<evidence type="ECO:0000256" key="4">
    <source>
        <dbReference type="ARBA" id="ARBA00022679"/>
    </source>
</evidence>
<name>A0A6A6PSQ0_9PEZI</name>